<evidence type="ECO:0000256" key="1">
    <source>
        <dbReference type="SAM" id="MobiDB-lite"/>
    </source>
</evidence>
<gene>
    <name evidence="2" type="ORF">NESM_000071000</name>
</gene>
<evidence type="ECO:0000313" key="3">
    <source>
        <dbReference type="Proteomes" id="UP001430356"/>
    </source>
</evidence>
<organism evidence="2 3">
    <name type="scientific">Novymonas esmeraldas</name>
    <dbReference type="NCBI Taxonomy" id="1808958"/>
    <lineage>
        <taxon>Eukaryota</taxon>
        <taxon>Discoba</taxon>
        <taxon>Euglenozoa</taxon>
        <taxon>Kinetoplastea</taxon>
        <taxon>Metakinetoplastina</taxon>
        <taxon>Trypanosomatida</taxon>
        <taxon>Trypanosomatidae</taxon>
        <taxon>Novymonas</taxon>
    </lineage>
</organism>
<proteinExistence type="predicted"/>
<accession>A0AAW0F1G4</accession>
<evidence type="ECO:0000313" key="2">
    <source>
        <dbReference type="EMBL" id="KAK7200198.1"/>
    </source>
</evidence>
<feature type="compositionally biased region" description="Low complexity" evidence="1">
    <location>
        <begin position="498"/>
        <end position="513"/>
    </location>
</feature>
<name>A0AAW0F1G4_9TRYP</name>
<sequence length="648" mass="70022">MSAISSFVLDCARSGRWLRGLMALQGQQASSEPAIRAACAALAQVAAPHSWAAALSLLHVTDALQHPQEVCRTVDQVARHAELPVDVFEAYTTALLQALRSPPSDNGMLAPVPSSASVQRRLFLDATRWCGWETAARLLACLPTPPPRACVERVQMLLTLRHRIVTDVGPFHHWGDVRESSTFAAAVPPPPPPLVSPEGTSLTEQLAKLELSTTRRYSARDRRELSRLRDMRRRELLQCSQAEEEAEATLSQQAAAAADGLPSVWGVCAALRMATRPISTSTSTAARCVLWPDVLAQAEAHRLTPDIAVLYARAAGLLTPHSWRATVERLGRAEVRDARLHRQLTMWVVSRGCWSAALERLAGLHHDASDGASAGKLRSTRDSSLRADEKGTALDCVLRTAAPASRVLGIVPQTSRPWYRLTPSLSTTVSMPRQIAAALARGVRLDEVQMSEAGKEWAAQGRWEAALALYLRLPLPEFQKYAVRSLVTARPALPPTASPASSSSSSESWTSVRSRTRRLRDRGSQSDSTSGGAAAAAAACFDVLAAVELLVPQDGIRLDSASPPRPAPPLGTFPACLLVDAAGDWAEALAVFRACVRRGTRCNPQLLSALLRHRGVPPQELRQLLRSYPAAVNDGVRRRASEVLLGPL</sequence>
<dbReference type="Proteomes" id="UP001430356">
    <property type="component" value="Unassembled WGS sequence"/>
</dbReference>
<protein>
    <submittedName>
        <fullName evidence="2">Uncharacterized protein</fullName>
    </submittedName>
</protein>
<comment type="caution">
    <text evidence="2">The sequence shown here is derived from an EMBL/GenBank/DDBJ whole genome shotgun (WGS) entry which is preliminary data.</text>
</comment>
<dbReference type="EMBL" id="JAECZO010000004">
    <property type="protein sequence ID" value="KAK7200198.1"/>
    <property type="molecule type" value="Genomic_DNA"/>
</dbReference>
<keyword evidence="3" id="KW-1185">Reference proteome</keyword>
<dbReference type="AlphaFoldDB" id="A0AAW0F1G4"/>
<reference evidence="2 3" key="1">
    <citation type="journal article" date="2021" name="MBio">
        <title>A New Model Trypanosomatid, Novymonas esmeraldas: Genomic Perception of Its 'Candidatus Pandoraea novymonadis' Endosymbiont.</title>
        <authorList>
            <person name="Zakharova A."/>
            <person name="Saura A."/>
            <person name="Butenko A."/>
            <person name="Podesvova L."/>
            <person name="Warmusova S."/>
            <person name="Kostygov A.Y."/>
            <person name="Nenarokova A."/>
            <person name="Lukes J."/>
            <person name="Opperdoes F.R."/>
            <person name="Yurchenko V."/>
        </authorList>
    </citation>
    <scope>NUCLEOTIDE SEQUENCE [LARGE SCALE GENOMIC DNA]</scope>
    <source>
        <strain evidence="2 3">E262AT.01</strain>
    </source>
</reference>
<feature type="region of interest" description="Disordered" evidence="1">
    <location>
        <begin position="493"/>
        <end position="531"/>
    </location>
</feature>